<keyword evidence="1" id="KW-0808">Transferase</keyword>
<sequence>MKLNDNEQKILDILKKDPFVNQQYIADQLSLSRSAVANLLSGLQGKGYILGKPYLLRTEEYITCVGGANLDYTFRLEDKLILKTSNPVKSDISYGGVVRNIGENLARLNHKVSLMSVIGDDSAGENLLAAMRNMMEVFAIDKISREKTGGYYSIINPKGDMDIGFADMSINAHMDRTWILNHKRHLNLSDWIITDTNITKDALEALIEFTRTEEKKLAIIGVSGPKMKNVPEDLNGVEVLICNLDESQAYFKTSSDDLKELIHAWLDKGIKKVVITKGKDAFVYGDNKQVSFQKPLHIKEELIKDVTGAGDAFSAALLHALIHEDDFKTAIQYAITNAALTIQSEYSVNPNLSIKLIKKEIKRNEEL</sequence>
<dbReference type="PANTHER" id="PTHR42909:SF1">
    <property type="entry name" value="CARBOHYDRATE KINASE PFKB DOMAIN-CONTAINING PROTEIN"/>
    <property type="match status" value="1"/>
</dbReference>
<dbReference type="GO" id="GO:0004730">
    <property type="term" value="F:pseudouridylate synthase activity"/>
    <property type="evidence" value="ECO:0007669"/>
    <property type="project" value="TreeGrafter"/>
</dbReference>
<name>A0A7L6N5X3_9MOLU</name>
<dbReference type="Gene3D" id="1.10.10.10">
    <property type="entry name" value="Winged helix-like DNA-binding domain superfamily/Winged helix DNA-binding domain"/>
    <property type="match status" value="1"/>
</dbReference>
<evidence type="ECO:0000256" key="3">
    <source>
        <dbReference type="ARBA" id="ARBA00022777"/>
    </source>
</evidence>
<dbReference type="GO" id="GO:0016798">
    <property type="term" value="F:hydrolase activity, acting on glycosyl bonds"/>
    <property type="evidence" value="ECO:0007669"/>
    <property type="project" value="TreeGrafter"/>
</dbReference>
<dbReference type="Proteomes" id="UP000512167">
    <property type="component" value="Chromosome"/>
</dbReference>
<dbReference type="GO" id="GO:0046872">
    <property type="term" value="F:metal ion binding"/>
    <property type="evidence" value="ECO:0007669"/>
    <property type="project" value="UniProtKB-KW"/>
</dbReference>
<gene>
    <name evidence="5" type="ORF">HF295_07330</name>
</gene>
<keyword evidence="3" id="KW-0418">Kinase</keyword>
<dbReference type="InterPro" id="IPR036390">
    <property type="entry name" value="WH_DNA-bd_sf"/>
</dbReference>
<protein>
    <submittedName>
        <fullName evidence="5">Winged helix-turn-helix transcriptional regulator</fullName>
    </submittedName>
</protein>
<dbReference type="GO" id="GO:0016301">
    <property type="term" value="F:kinase activity"/>
    <property type="evidence" value="ECO:0007669"/>
    <property type="project" value="UniProtKB-KW"/>
</dbReference>
<dbReference type="PROSITE" id="PS00584">
    <property type="entry name" value="PFKB_KINASES_2"/>
    <property type="match status" value="1"/>
</dbReference>
<dbReference type="SUPFAM" id="SSF53613">
    <property type="entry name" value="Ribokinase-like"/>
    <property type="match status" value="1"/>
</dbReference>
<dbReference type="Gene3D" id="3.40.1190.20">
    <property type="match status" value="1"/>
</dbReference>
<dbReference type="InterPro" id="IPR036388">
    <property type="entry name" value="WH-like_DNA-bd_sf"/>
</dbReference>
<reference evidence="5 6" key="1">
    <citation type="submission" date="2020-04" db="EMBL/GenBank/DDBJ databases">
        <authorList>
            <person name="Zheng R.K."/>
            <person name="Sun C.M."/>
        </authorList>
    </citation>
    <scope>NUCLEOTIDE SEQUENCE [LARGE SCALE GENOMIC DNA]</scope>
    <source>
        <strain evidence="6">zrk29</strain>
    </source>
</reference>
<organism evidence="5 6">
    <name type="scientific">Hujiaoplasma nucleasis</name>
    <dbReference type="NCBI Taxonomy" id="2725268"/>
    <lineage>
        <taxon>Bacteria</taxon>
        <taxon>Bacillati</taxon>
        <taxon>Mycoplasmatota</taxon>
        <taxon>Mollicutes</taxon>
        <taxon>Candidatus Izemoplasmatales</taxon>
        <taxon>Hujiaoplasmataceae</taxon>
        <taxon>Hujiaoplasma</taxon>
    </lineage>
</organism>
<dbReference type="InterPro" id="IPR011611">
    <property type="entry name" value="PfkB_dom"/>
</dbReference>
<evidence type="ECO:0000256" key="1">
    <source>
        <dbReference type="ARBA" id="ARBA00022679"/>
    </source>
</evidence>
<dbReference type="SUPFAM" id="SSF46785">
    <property type="entry name" value="Winged helix' DNA-binding domain"/>
    <property type="match status" value="1"/>
</dbReference>
<feature type="domain" description="Carbohydrate kinase PfkB" evidence="4">
    <location>
        <begin position="61"/>
        <end position="350"/>
    </location>
</feature>
<dbReference type="InterPro" id="IPR002173">
    <property type="entry name" value="Carboh/pur_kinase_PfkB_CS"/>
</dbReference>
<dbReference type="KEGG" id="tbk:HF295_07330"/>
<dbReference type="InterPro" id="IPR029056">
    <property type="entry name" value="Ribokinase-like"/>
</dbReference>
<dbReference type="RefSeq" id="WP_312031514.1">
    <property type="nucleotide sequence ID" value="NZ_CP051151.1"/>
</dbReference>
<keyword evidence="2" id="KW-0479">Metal-binding</keyword>
<keyword evidence="6" id="KW-1185">Reference proteome</keyword>
<dbReference type="EMBL" id="CP051151">
    <property type="protein sequence ID" value="QLY40667.1"/>
    <property type="molecule type" value="Genomic_DNA"/>
</dbReference>
<evidence type="ECO:0000313" key="6">
    <source>
        <dbReference type="Proteomes" id="UP000512167"/>
    </source>
</evidence>
<evidence type="ECO:0000313" key="5">
    <source>
        <dbReference type="EMBL" id="QLY40667.1"/>
    </source>
</evidence>
<evidence type="ECO:0000259" key="4">
    <source>
        <dbReference type="Pfam" id="PF00294"/>
    </source>
</evidence>
<accession>A0A7L6N5X3</accession>
<evidence type="ECO:0000256" key="2">
    <source>
        <dbReference type="ARBA" id="ARBA00022723"/>
    </source>
</evidence>
<dbReference type="Pfam" id="PF13412">
    <property type="entry name" value="HTH_24"/>
    <property type="match status" value="1"/>
</dbReference>
<dbReference type="GO" id="GO:0005737">
    <property type="term" value="C:cytoplasm"/>
    <property type="evidence" value="ECO:0007669"/>
    <property type="project" value="TreeGrafter"/>
</dbReference>
<dbReference type="PANTHER" id="PTHR42909">
    <property type="entry name" value="ZGC:136858"/>
    <property type="match status" value="1"/>
</dbReference>
<proteinExistence type="predicted"/>
<dbReference type="CDD" id="cd01941">
    <property type="entry name" value="YeiC_kinase_like"/>
    <property type="match status" value="1"/>
</dbReference>
<dbReference type="Pfam" id="PF00294">
    <property type="entry name" value="PfkB"/>
    <property type="match status" value="1"/>
</dbReference>
<dbReference type="AlphaFoldDB" id="A0A7L6N5X3"/>